<organism evidence="19 20">
    <name type="scientific">Sus scrofa</name>
    <name type="common">Pig</name>
    <dbReference type="NCBI Taxonomy" id="9823"/>
    <lineage>
        <taxon>Eukaryota</taxon>
        <taxon>Metazoa</taxon>
        <taxon>Chordata</taxon>
        <taxon>Craniata</taxon>
        <taxon>Vertebrata</taxon>
        <taxon>Euteleostomi</taxon>
        <taxon>Mammalia</taxon>
        <taxon>Eutheria</taxon>
        <taxon>Laurasiatheria</taxon>
        <taxon>Artiodactyla</taxon>
        <taxon>Suina</taxon>
        <taxon>Suidae</taxon>
        <taxon>Sus</taxon>
    </lineage>
</organism>
<dbReference type="CDD" id="cd03592">
    <property type="entry name" value="CLECT_selectins_like"/>
    <property type="match status" value="1"/>
</dbReference>
<evidence type="ECO:0000256" key="6">
    <source>
        <dbReference type="ARBA" id="ARBA00038738"/>
    </source>
</evidence>
<protein>
    <recommendedName>
        <fullName evidence="7">E-selectin</fullName>
    </recommendedName>
    <alternativeName>
        <fullName evidence="8">CD62 antigen-like family member E</fullName>
    </alternativeName>
    <alternativeName>
        <fullName evidence="9">Endothelial leukocyte adhesion molecule 1</fullName>
    </alternativeName>
    <alternativeName>
        <fullName evidence="10">Leukocyte-endothelial cell adhesion molecule 2</fullName>
    </alternativeName>
</protein>
<name>A0A8D1KS63_PIG</name>
<keyword evidence="14" id="KW-1133">Transmembrane helix</keyword>
<evidence type="ECO:0000256" key="15">
    <source>
        <dbReference type="SAM" id="SignalP"/>
    </source>
</evidence>
<dbReference type="PANTHER" id="PTHR19325">
    <property type="entry name" value="COMPLEMENT COMPONENT-RELATED SUSHI DOMAIN-CONTAINING"/>
    <property type="match status" value="1"/>
</dbReference>
<dbReference type="InterPro" id="IPR016186">
    <property type="entry name" value="C-type_lectin-like/link_sf"/>
</dbReference>
<dbReference type="SMART" id="SM00034">
    <property type="entry name" value="CLECT"/>
    <property type="match status" value="1"/>
</dbReference>
<evidence type="ECO:0000259" key="16">
    <source>
        <dbReference type="PROSITE" id="PS50026"/>
    </source>
</evidence>
<dbReference type="Ensembl" id="ENSSSCT00045013015.1">
    <property type="protein sequence ID" value="ENSSSCP00045008970.1"/>
    <property type="gene ID" value="ENSSSCG00045007746.1"/>
</dbReference>
<evidence type="ECO:0000256" key="11">
    <source>
        <dbReference type="ARBA" id="ARBA00045695"/>
    </source>
</evidence>
<dbReference type="SUPFAM" id="SSF56436">
    <property type="entry name" value="C-type lectin-like"/>
    <property type="match status" value="1"/>
</dbReference>
<sequence>MIASQFLSALPLVLLLLRESGAWSYSASTETMTFDDASAYCQQRYTHLVAIQNHAEIEYLNSTFNYSASYYWIGIRKINGTWTWIGTKKALTPEATNWAPGEPNNKQSNEDCVEIYIKRDKDSGKWNDERCSKKKLALCYTAACTPTSCSGHGECIETINSSTCQCYPGFRGLQCEQVVTCQGQEAPEKFSYNSSCSVSCGEGYLPSSREAKQGTSSRGESASLPGCNGHSLSEGTEHSLACPSWPSFLNPIYTFPTLQGKFFFVFPLHYFLTIILYLSFPVETLSSPDRGYMGCLPSASGSFQIDFTCDSFCAHPGRTRDLVSLRNLLLQTIFLNLFPVFSFPAVQCSSLEVPREINMSCSGEPVFGAVCTFACPEGWMLNGSVALTCGATGHWSGMLPTCEAPAKSKIPSVMGLSVGGVSMTLASLLLWLLKCLRKRGEGIYEGTPKRFLKSIFSHC</sequence>
<evidence type="ECO:0000256" key="13">
    <source>
        <dbReference type="PROSITE-ProRule" id="PRU00302"/>
    </source>
</evidence>
<dbReference type="Pfam" id="PF00059">
    <property type="entry name" value="Lectin_C"/>
    <property type="match status" value="1"/>
</dbReference>
<feature type="domain" description="Sushi" evidence="18">
    <location>
        <begin position="346"/>
        <end position="404"/>
    </location>
</feature>
<dbReference type="PROSITE" id="PS00615">
    <property type="entry name" value="C_TYPE_LECTIN_1"/>
    <property type="match status" value="1"/>
</dbReference>
<dbReference type="Gene3D" id="2.10.70.10">
    <property type="entry name" value="Complement Module, domain 1"/>
    <property type="match status" value="1"/>
</dbReference>
<evidence type="ECO:0000256" key="1">
    <source>
        <dbReference type="ARBA" id="ARBA00022659"/>
    </source>
</evidence>
<feature type="signal peptide" evidence="15">
    <location>
        <begin position="1"/>
        <end position="22"/>
    </location>
</feature>
<keyword evidence="2 15" id="KW-0732">Signal</keyword>
<reference evidence="19" key="1">
    <citation type="submission" date="2025-08" db="UniProtKB">
        <authorList>
            <consortium name="Ensembl"/>
        </authorList>
    </citation>
    <scope>IDENTIFICATION</scope>
</reference>
<dbReference type="InterPro" id="IPR050350">
    <property type="entry name" value="Compl-Cell_Adhes-Reg"/>
</dbReference>
<evidence type="ECO:0000259" key="17">
    <source>
        <dbReference type="PROSITE" id="PS50041"/>
    </source>
</evidence>
<proteinExistence type="predicted"/>
<accession>A0A8D1KS63</accession>
<feature type="domain" description="EGF-like" evidence="16">
    <location>
        <begin position="140"/>
        <end position="176"/>
    </location>
</feature>
<evidence type="ECO:0000256" key="14">
    <source>
        <dbReference type="SAM" id="Phobius"/>
    </source>
</evidence>
<dbReference type="CDD" id="cd00033">
    <property type="entry name" value="CCP"/>
    <property type="match status" value="1"/>
</dbReference>
<dbReference type="SUPFAM" id="SSF57535">
    <property type="entry name" value="Complement control module/SCR domain"/>
    <property type="match status" value="1"/>
</dbReference>
<dbReference type="InterPro" id="IPR001304">
    <property type="entry name" value="C-type_lectin-like"/>
</dbReference>
<keyword evidence="1 13" id="KW-0768">Sushi</keyword>
<evidence type="ECO:0000256" key="3">
    <source>
        <dbReference type="ARBA" id="ARBA00022737"/>
    </source>
</evidence>
<dbReference type="PANTHER" id="PTHR19325:SF493">
    <property type="entry name" value="E-SELECTIN"/>
    <property type="match status" value="1"/>
</dbReference>
<dbReference type="Pfam" id="PF00084">
    <property type="entry name" value="Sushi"/>
    <property type="match status" value="1"/>
</dbReference>
<evidence type="ECO:0000256" key="7">
    <source>
        <dbReference type="ARBA" id="ARBA00040812"/>
    </source>
</evidence>
<dbReference type="InterPro" id="IPR016187">
    <property type="entry name" value="CTDL_fold"/>
</dbReference>
<evidence type="ECO:0000256" key="8">
    <source>
        <dbReference type="ARBA" id="ARBA00041401"/>
    </source>
</evidence>
<dbReference type="InterPro" id="IPR033991">
    <property type="entry name" value="Selectin_CTLD"/>
</dbReference>
<evidence type="ECO:0000259" key="18">
    <source>
        <dbReference type="PROSITE" id="PS50923"/>
    </source>
</evidence>
<dbReference type="PROSITE" id="PS01186">
    <property type="entry name" value="EGF_2"/>
    <property type="match status" value="1"/>
</dbReference>
<dbReference type="Gene3D" id="3.10.100.10">
    <property type="entry name" value="Mannose-Binding Protein A, subunit A"/>
    <property type="match status" value="1"/>
</dbReference>
<dbReference type="Proteomes" id="UP000694728">
    <property type="component" value="Unplaced"/>
</dbReference>
<dbReference type="InterPro" id="IPR018378">
    <property type="entry name" value="C-type_lectin_CS"/>
</dbReference>
<feature type="disulfide bond" evidence="13">
    <location>
        <begin position="375"/>
        <end position="402"/>
    </location>
</feature>
<keyword evidence="12" id="KW-0245">EGF-like domain</keyword>
<evidence type="ECO:0000313" key="19">
    <source>
        <dbReference type="Ensembl" id="ENSSSCP00045008970.1"/>
    </source>
</evidence>
<keyword evidence="14" id="KW-0812">Transmembrane</keyword>
<feature type="disulfide bond" evidence="12">
    <location>
        <begin position="166"/>
        <end position="175"/>
    </location>
</feature>
<feature type="domain" description="C-type lectin" evidence="17">
    <location>
        <begin position="20"/>
        <end position="140"/>
    </location>
</feature>
<comment type="function">
    <text evidence="11">Cell-surface glycoprotein having a role in immunoadhesion. Mediates in the adhesion of blood neutrophils in cytokine-activated endothelium through interaction with SELPLG/PSGL1. May have a role in capillary morphogenesis.</text>
</comment>
<dbReference type="CDD" id="cd00054">
    <property type="entry name" value="EGF_CA"/>
    <property type="match status" value="1"/>
</dbReference>
<dbReference type="PROSITE" id="PS50041">
    <property type="entry name" value="C_TYPE_LECTIN_2"/>
    <property type="match status" value="1"/>
</dbReference>
<keyword evidence="4 12" id="KW-1015">Disulfide bond</keyword>
<dbReference type="SMART" id="SM00032">
    <property type="entry name" value="CCP"/>
    <property type="match status" value="1"/>
</dbReference>
<evidence type="ECO:0000313" key="20">
    <source>
        <dbReference type="Proteomes" id="UP000694728"/>
    </source>
</evidence>
<evidence type="ECO:0000256" key="12">
    <source>
        <dbReference type="PROSITE-ProRule" id="PRU00076"/>
    </source>
</evidence>
<keyword evidence="5" id="KW-0325">Glycoprotein</keyword>
<feature type="transmembrane region" description="Helical" evidence="14">
    <location>
        <begin position="413"/>
        <end position="433"/>
    </location>
</feature>
<comment type="caution">
    <text evidence="12">Lacks conserved residue(s) required for the propagation of feature annotation.</text>
</comment>
<dbReference type="PROSITE" id="PS50026">
    <property type="entry name" value="EGF_3"/>
    <property type="match status" value="1"/>
</dbReference>
<feature type="chain" id="PRO_5034391381" description="E-selectin" evidence="15">
    <location>
        <begin position="23"/>
        <end position="459"/>
    </location>
</feature>
<evidence type="ECO:0000256" key="10">
    <source>
        <dbReference type="ARBA" id="ARBA00043124"/>
    </source>
</evidence>
<dbReference type="InterPro" id="IPR000742">
    <property type="entry name" value="EGF"/>
</dbReference>
<keyword evidence="14" id="KW-0472">Membrane</keyword>
<dbReference type="InterPro" id="IPR000436">
    <property type="entry name" value="Sushi_SCR_CCP_dom"/>
</dbReference>
<evidence type="ECO:0000256" key="4">
    <source>
        <dbReference type="ARBA" id="ARBA00023157"/>
    </source>
</evidence>
<comment type="subunit">
    <text evidence="6">Interacts with SELPLG/PSGL1 and PODXL2 through the sialyl Lewis X epitope. SELPLG sulfation appears not to be required for this interaction.</text>
</comment>
<dbReference type="AlphaFoldDB" id="A0A8D1KS63"/>
<dbReference type="FunFam" id="3.10.100.10:FF:000007">
    <property type="entry name" value="L-selectin"/>
    <property type="match status" value="1"/>
</dbReference>
<dbReference type="PROSITE" id="PS50923">
    <property type="entry name" value="SUSHI"/>
    <property type="match status" value="1"/>
</dbReference>
<evidence type="ECO:0000256" key="2">
    <source>
        <dbReference type="ARBA" id="ARBA00022729"/>
    </source>
</evidence>
<dbReference type="InterPro" id="IPR035976">
    <property type="entry name" value="Sushi/SCR/CCP_sf"/>
</dbReference>
<evidence type="ECO:0000256" key="9">
    <source>
        <dbReference type="ARBA" id="ARBA00042113"/>
    </source>
</evidence>
<evidence type="ECO:0000256" key="5">
    <source>
        <dbReference type="ARBA" id="ARBA00023180"/>
    </source>
</evidence>
<dbReference type="PROSITE" id="PS00022">
    <property type="entry name" value="EGF_1"/>
    <property type="match status" value="1"/>
</dbReference>
<keyword evidence="3" id="KW-0677">Repeat</keyword>
<dbReference type="FunFam" id="2.10.25.10:FF:000176">
    <property type="entry name" value="Selectin P"/>
    <property type="match status" value="1"/>
</dbReference>